<evidence type="ECO:0000313" key="1">
    <source>
        <dbReference type="EMBL" id="KAK4828036.1"/>
    </source>
</evidence>
<protein>
    <submittedName>
        <fullName evidence="1">Uncharacterized protein</fullName>
    </submittedName>
</protein>
<reference evidence="1 2" key="1">
    <citation type="journal article" date="2023" name="J. Hered.">
        <title>Chromosome-level genome of the wood stork (Mycteria americana) provides insight into avian chromosome evolution.</title>
        <authorList>
            <person name="Flamio R. Jr."/>
            <person name="Ramstad K.M."/>
        </authorList>
    </citation>
    <scope>NUCLEOTIDE SEQUENCE [LARGE SCALE GENOMIC DNA]</scope>
    <source>
        <strain evidence="1">JAX WOST 10</strain>
    </source>
</reference>
<keyword evidence="2" id="KW-1185">Reference proteome</keyword>
<dbReference type="EMBL" id="JAUNZN010000002">
    <property type="protein sequence ID" value="KAK4828036.1"/>
    <property type="molecule type" value="Genomic_DNA"/>
</dbReference>
<dbReference type="AlphaFoldDB" id="A0AAN7PTD8"/>
<dbReference type="Proteomes" id="UP001333110">
    <property type="component" value="Unassembled WGS sequence"/>
</dbReference>
<accession>A0AAN7PTD8</accession>
<evidence type="ECO:0000313" key="2">
    <source>
        <dbReference type="Proteomes" id="UP001333110"/>
    </source>
</evidence>
<organism evidence="1 2">
    <name type="scientific">Mycteria americana</name>
    <name type="common">Wood stork</name>
    <dbReference type="NCBI Taxonomy" id="33587"/>
    <lineage>
        <taxon>Eukaryota</taxon>
        <taxon>Metazoa</taxon>
        <taxon>Chordata</taxon>
        <taxon>Craniata</taxon>
        <taxon>Vertebrata</taxon>
        <taxon>Euteleostomi</taxon>
        <taxon>Archelosauria</taxon>
        <taxon>Archosauria</taxon>
        <taxon>Dinosauria</taxon>
        <taxon>Saurischia</taxon>
        <taxon>Theropoda</taxon>
        <taxon>Coelurosauria</taxon>
        <taxon>Aves</taxon>
        <taxon>Neognathae</taxon>
        <taxon>Neoaves</taxon>
        <taxon>Aequornithes</taxon>
        <taxon>Ciconiiformes</taxon>
        <taxon>Ciconiidae</taxon>
        <taxon>Mycteria</taxon>
    </lineage>
</organism>
<proteinExistence type="predicted"/>
<gene>
    <name evidence="1" type="ORF">QYF61_022813</name>
</gene>
<name>A0AAN7PTD8_MYCAM</name>
<sequence length="133" mass="15287">MEPGSSPWLIEHSNRLTGEAVGSLSLQILKTQLDMVLSTPLQVRGEKIWGRTYCCLQLPNGKVHRKMEPVSSKRCTVKGQERMSTSWNVGNSVSIDFFLHLGKKKFSMSEIRDWNRGPETVWTLHPWRYSKLN</sequence>
<comment type="caution">
    <text evidence="1">The sequence shown here is derived from an EMBL/GenBank/DDBJ whole genome shotgun (WGS) entry which is preliminary data.</text>
</comment>